<dbReference type="EMBL" id="QQAV01000013">
    <property type="protein sequence ID" value="RDI19079.1"/>
    <property type="molecule type" value="Genomic_DNA"/>
</dbReference>
<dbReference type="InterPro" id="IPR011059">
    <property type="entry name" value="Metal-dep_hydrolase_composite"/>
</dbReference>
<comment type="similarity">
    <text evidence="1">Belongs to the metallo-dependent hydrolases superfamily. ATZ/TRZ family.</text>
</comment>
<evidence type="ECO:0000313" key="5">
    <source>
        <dbReference type="Proteomes" id="UP000255265"/>
    </source>
</evidence>
<gene>
    <name evidence="4" type="ORF">DFR41_11361</name>
</gene>
<dbReference type="Gene3D" id="3.20.20.140">
    <property type="entry name" value="Metal-dependent hydrolases"/>
    <property type="match status" value="1"/>
</dbReference>
<evidence type="ECO:0000256" key="1">
    <source>
        <dbReference type="ARBA" id="ARBA00006745"/>
    </source>
</evidence>
<proteinExistence type="inferred from homology"/>
<protein>
    <submittedName>
        <fullName evidence="4">5-methylthioadenosine/S-adenosylhomocysteine deaminase</fullName>
    </submittedName>
</protein>
<dbReference type="SUPFAM" id="SSF51556">
    <property type="entry name" value="Metallo-dependent hydrolases"/>
    <property type="match status" value="1"/>
</dbReference>
<dbReference type="InterPro" id="IPR032466">
    <property type="entry name" value="Metal_Hydrolase"/>
</dbReference>
<reference evidence="4 5" key="1">
    <citation type="submission" date="2018-07" db="EMBL/GenBank/DDBJ databases">
        <title>Genomic Encyclopedia of Type Strains, Phase IV (KMG-IV): sequencing the most valuable type-strain genomes for metagenomic binning, comparative biology and taxonomic classification.</title>
        <authorList>
            <person name="Goeker M."/>
        </authorList>
    </citation>
    <scope>NUCLEOTIDE SEQUENCE [LARGE SCALE GENOMIC DNA]</scope>
    <source>
        <strain evidence="4 5">DSM 21352</strain>
    </source>
</reference>
<comment type="caution">
    <text evidence="4">The sequence shown here is derived from an EMBL/GenBank/DDBJ whole genome shotgun (WGS) entry which is preliminary data.</text>
</comment>
<organism evidence="4 5">
    <name type="scientific">Pseudacidovorax intermedius</name>
    <dbReference type="NCBI Taxonomy" id="433924"/>
    <lineage>
        <taxon>Bacteria</taxon>
        <taxon>Pseudomonadati</taxon>
        <taxon>Pseudomonadota</taxon>
        <taxon>Betaproteobacteria</taxon>
        <taxon>Burkholderiales</taxon>
        <taxon>Comamonadaceae</taxon>
        <taxon>Pseudacidovorax</taxon>
    </lineage>
</organism>
<accession>A0A370F9H4</accession>
<keyword evidence="5" id="KW-1185">Reference proteome</keyword>
<feature type="domain" description="Amidohydrolase-related" evidence="3">
    <location>
        <begin position="56"/>
        <end position="437"/>
    </location>
</feature>
<dbReference type="SUPFAM" id="SSF51338">
    <property type="entry name" value="Composite domain of metallo-dependent hydrolases"/>
    <property type="match status" value="2"/>
</dbReference>
<dbReference type="PANTHER" id="PTHR43794:SF11">
    <property type="entry name" value="AMIDOHYDROLASE-RELATED DOMAIN-CONTAINING PROTEIN"/>
    <property type="match status" value="1"/>
</dbReference>
<evidence type="ECO:0000256" key="2">
    <source>
        <dbReference type="ARBA" id="ARBA00022801"/>
    </source>
</evidence>
<dbReference type="OrthoDB" id="9807210at2"/>
<dbReference type="InterPro" id="IPR050287">
    <property type="entry name" value="MTA/SAH_deaminase"/>
</dbReference>
<dbReference type="AlphaFoldDB" id="A0A370F9H4"/>
<keyword evidence="2" id="KW-0378">Hydrolase</keyword>
<dbReference type="RefSeq" id="WP_114804532.1">
    <property type="nucleotide sequence ID" value="NZ_QQAV01000013.1"/>
</dbReference>
<sequence>MTRALRSLRNLRLGDAPADAPRVDIGIDGGLIRSIGPAGSIVGPFGPADLDGSGLIAFPGFVNAHAHSNEMFEQGSCDGEPLEVWLALAYPPLGGDVIPVRWHYLRAMMLALRSLRSGVAALHDDFLNPGGDEAALQAVLDAYDDAGLRARVAVTLSDRAYLDGLPFARAVFGPDLSARLDAKPPRALDAQFDVFHRARHALAARGHSRLGLSLGPRGPQRCTPALLRRVADTAAAHAVPVHMHVLESRTQAVTAQQQYGRSFIEVLDEAGLLGPQLAMNHAVWLTDADIERIARRGARVVHNPLSNFKLASGRCPVGRLLATGVEVAIGTDGAATGDSVDYLDSLRMASLIHKLDASAAHPAPDAARLVRMATADGAATMGTAAVSGEIAVGRVADFTLLDARDLAFVPLHDPRRQLCFAATSSAVHTVVVDGRVVFANGRATGVDECALRDEIAEAAERFRHDIFARRSAGGPVVDAVRRVLALAAAERSPFPLSR</sequence>
<evidence type="ECO:0000259" key="3">
    <source>
        <dbReference type="Pfam" id="PF01979"/>
    </source>
</evidence>
<dbReference type="GO" id="GO:0016810">
    <property type="term" value="F:hydrolase activity, acting on carbon-nitrogen (but not peptide) bonds"/>
    <property type="evidence" value="ECO:0007669"/>
    <property type="project" value="InterPro"/>
</dbReference>
<dbReference type="PANTHER" id="PTHR43794">
    <property type="entry name" value="AMINOHYDROLASE SSNA-RELATED"/>
    <property type="match status" value="1"/>
</dbReference>
<dbReference type="Pfam" id="PF01979">
    <property type="entry name" value="Amidohydro_1"/>
    <property type="match status" value="1"/>
</dbReference>
<evidence type="ECO:0000313" key="4">
    <source>
        <dbReference type="EMBL" id="RDI19079.1"/>
    </source>
</evidence>
<dbReference type="Proteomes" id="UP000255265">
    <property type="component" value="Unassembled WGS sequence"/>
</dbReference>
<name>A0A370F9H4_9BURK</name>
<dbReference type="Gene3D" id="2.30.40.10">
    <property type="entry name" value="Urease, subunit C, domain 1"/>
    <property type="match status" value="1"/>
</dbReference>
<dbReference type="InterPro" id="IPR006680">
    <property type="entry name" value="Amidohydro-rel"/>
</dbReference>